<reference evidence="2 3" key="1">
    <citation type="submission" date="2019-12" db="EMBL/GenBank/DDBJ databases">
        <title>Shewanella insulae sp. nov., isolated from a tidal flat.</title>
        <authorList>
            <person name="Yoon J.-H."/>
        </authorList>
    </citation>
    <scope>NUCLEOTIDE SEQUENCE [LARGE SCALE GENOMIC DNA]</scope>
    <source>
        <strain evidence="2 3">JBTF-M18</strain>
    </source>
</reference>
<organism evidence="2 3">
    <name type="scientific">Shewanella insulae</name>
    <dbReference type="NCBI Taxonomy" id="2681496"/>
    <lineage>
        <taxon>Bacteria</taxon>
        <taxon>Pseudomonadati</taxon>
        <taxon>Pseudomonadota</taxon>
        <taxon>Gammaproteobacteria</taxon>
        <taxon>Alteromonadales</taxon>
        <taxon>Shewanellaceae</taxon>
        <taxon>Shewanella</taxon>
    </lineage>
</organism>
<keyword evidence="1" id="KW-1133">Transmembrane helix</keyword>
<accession>A0A6L7HZZ2</accession>
<name>A0A6L7HZZ2_9GAMM</name>
<evidence type="ECO:0000313" key="2">
    <source>
        <dbReference type="EMBL" id="MXR69836.1"/>
    </source>
</evidence>
<protein>
    <submittedName>
        <fullName evidence="2">Uncharacterized protein</fullName>
    </submittedName>
</protein>
<feature type="transmembrane region" description="Helical" evidence="1">
    <location>
        <begin position="32"/>
        <end position="51"/>
    </location>
</feature>
<keyword evidence="1" id="KW-0812">Transmembrane</keyword>
<evidence type="ECO:0000256" key="1">
    <source>
        <dbReference type="SAM" id="Phobius"/>
    </source>
</evidence>
<comment type="caution">
    <text evidence="2">The sequence shown here is derived from an EMBL/GenBank/DDBJ whole genome shotgun (WGS) entry which is preliminary data.</text>
</comment>
<feature type="transmembrane region" description="Helical" evidence="1">
    <location>
        <begin position="71"/>
        <end position="97"/>
    </location>
</feature>
<sequence length="98" mass="11058">MIGLLASLVPILKFMVIPLINGIEPSEKEIKFVFLSGLVLFWCFGLLLLSFDFGDKKRSRFFPTFSALGRWYGAIFIFVWLGILTCLSIIIPVVLIVS</sequence>
<gene>
    <name evidence="2" type="ORF">GNT65_14330</name>
</gene>
<dbReference type="AlphaFoldDB" id="A0A6L7HZZ2"/>
<dbReference type="Proteomes" id="UP000474778">
    <property type="component" value="Unassembled WGS sequence"/>
</dbReference>
<evidence type="ECO:0000313" key="3">
    <source>
        <dbReference type="Proteomes" id="UP000474778"/>
    </source>
</evidence>
<keyword evidence="1" id="KW-0472">Membrane</keyword>
<dbReference type="RefSeq" id="WP_160797327.1">
    <property type="nucleotide sequence ID" value="NZ_WRPA01000013.1"/>
</dbReference>
<dbReference type="EMBL" id="WRPA01000013">
    <property type="protein sequence ID" value="MXR69836.1"/>
    <property type="molecule type" value="Genomic_DNA"/>
</dbReference>
<keyword evidence="3" id="KW-1185">Reference proteome</keyword>
<proteinExistence type="predicted"/>